<gene>
    <name evidence="2" type="ORF">WG66_7495</name>
</gene>
<keyword evidence="1" id="KW-0472">Membrane</keyword>
<keyword evidence="1" id="KW-0812">Transmembrane</keyword>
<evidence type="ECO:0000313" key="3">
    <source>
        <dbReference type="Proteomes" id="UP000054988"/>
    </source>
</evidence>
<name>A0A0W0FU84_MONRR</name>
<accession>A0A0W0FU84</accession>
<evidence type="ECO:0000313" key="2">
    <source>
        <dbReference type="EMBL" id="KTB39935.1"/>
    </source>
</evidence>
<dbReference type="EMBL" id="LATX01001625">
    <property type="protein sequence ID" value="KTB39935.1"/>
    <property type="molecule type" value="Genomic_DNA"/>
</dbReference>
<sequence>MPSFNRPSLAAEFSVVADVFPPSLPVFSASTVAILALICLIRIFFPCVTINALDREIKALEDFLCEAEVDWLPAESVHRHSLSELEENVSDLKCEGYELRGMDWNIQRMIFSVWIQPKRVIGHYAILEKISLRAMADVEREKQARIEFQIARARRHEIRRRTRVVVAMGSTGT</sequence>
<protein>
    <submittedName>
        <fullName evidence="2">Uncharacterized protein</fullName>
    </submittedName>
</protein>
<proteinExistence type="predicted"/>
<evidence type="ECO:0000256" key="1">
    <source>
        <dbReference type="SAM" id="Phobius"/>
    </source>
</evidence>
<feature type="transmembrane region" description="Helical" evidence="1">
    <location>
        <begin position="24"/>
        <end position="45"/>
    </location>
</feature>
<comment type="caution">
    <text evidence="2">The sequence shown here is derived from an EMBL/GenBank/DDBJ whole genome shotgun (WGS) entry which is preliminary data.</text>
</comment>
<organism evidence="2 3">
    <name type="scientific">Moniliophthora roreri</name>
    <name type="common">Frosty pod rot fungus</name>
    <name type="synonym">Monilia roreri</name>
    <dbReference type="NCBI Taxonomy" id="221103"/>
    <lineage>
        <taxon>Eukaryota</taxon>
        <taxon>Fungi</taxon>
        <taxon>Dikarya</taxon>
        <taxon>Basidiomycota</taxon>
        <taxon>Agaricomycotina</taxon>
        <taxon>Agaricomycetes</taxon>
        <taxon>Agaricomycetidae</taxon>
        <taxon>Agaricales</taxon>
        <taxon>Marasmiineae</taxon>
        <taxon>Marasmiaceae</taxon>
        <taxon>Moniliophthora</taxon>
    </lineage>
</organism>
<keyword evidence="1" id="KW-1133">Transmembrane helix</keyword>
<dbReference type="Proteomes" id="UP000054988">
    <property type="component" value="Unassembled WGS sequence"/>
</dbReference>
<dbReference type="AlphaFoldDB" id="A0A0W0FU84"/>
<reference evidence="2 3" key="1">
    <citation type="submission" date="2015-12" db="EMBL/GenBank/DDBJ databases">
        <title>Draft genome sequence of Moniliophthora roreri, the causal agent of frosty pod rot of cacao.</title>
        <authorList>
            <person name="Aime M.C."/>
            <person name="Diaz-Valderrama J.R."/>
            <person name="Kijpornyongpan T."/>
            <person name="Phillips-Mora W."/>
        </authorList>
    </citation>
    <scope>NUCLEOTIDE SEQUENCE [LARGE SCALE GENOMIC DNA]</scope>
    <source>
        <strain evidence="2 3">MCA 2952</strain>
    </source>
</reference>